<dbReference type="Pfam" id="PF00436">
    <property type="entry name" value="SSB"/>
    <property type="match status" value="1"/>
</dbReference>
<dbReference type="PANTHER" id="PTHR10302:SF0">
    <property type="entry name" value="SINGLE-STRANDED DNA-BINDING PROTEIN, MITOCHONDRIAL"/>
    <property type="match status" value="1"/>
</dbReference>
<keyword evidence="1 2" id="KW-0238">DNA-binding</keyword>
<sequence>MAYNNTVKLIGNLGKEARVVESSNGTFAALSVATTDSYKDQEGNWQDKETIWHDVVIFNPKLIESVKAFKKGTRLEIIGSLSYRPFEIQNDDGTAITKKEVSIVAAKVDQAPLVKKDQSAA</sequence>
<protein>
    <recommendedName>
        <fullName evidence="2 3">Single-stranded DNA-binding protein</fullName>
    </recommendedName>
</protein>
<dbReference type="EMBL" id="PDUD01000026">
    <property type="protein sequence ID" value="PHN04386.1"/>
    <property type="molecule type" value="Genomic_DNA"/>
</dbReference>
<comment type="caution">
    <text evidence="4">The sequence shown here is derived from an EMBL/GenBank/DDBJ whole genome shotgun (WGS) entry which is preliminary data.</text>
</comment>
<dbReference type="OrthoDB" id="957856at2"/>
<dbReference type="SUPFAM" id="SSF50249">
    <property type="entry name" value="Nucleic acid-binding proteins"/>
    <property type="match status" value="1"/>
</dbReference>
<dbReference type="CDD" id="cd04496">
    <property type="entry name" value="SSB_OBF"/>
    <property type="match status" value="1"/>
</dbReference>
<dbReference type="Proteomes" id="UP000223913">
    <property type="component" value="Unassembled WGS sequence"/>
</dbReference>
<dbReference type="GO" id="GO:0009295">
    <property type="term" value="C:nucleoid"/>
    <property type="evidence" value="ECO:0007669"/>
    <property type="project" value="TreeGrafter"/>
</dbReference>
<dbReference type="PROSITE" id="PS50935">
    <property type="entry name" value="SSB"/>
    <property type="match status" value="1"/>
</dbReference>
<reference evidence="4 5" key="1">
    <citation type="submission" date="2017-10" db="EMBL/GenBank/DDBJ databases">
        <title>The draft genome sequence of Lewinella nigricans NBRC 102662.</title>
        <authorList>
            <person name="Wang K."/>
        </authorList>
    </citation>
    <scope>NUCLEOTIDE SEQUENCE [LARGE SCALE GENOMIC DNA]</scope>
    <source>
        <strain evidence="4 5">NBRC 102662</strain>
    </source>
</reference>
<evidence type="ECO:0000313" key="4">
    <source>
        <dbReference type="EMBL" id="PHN04386.1"/>
    </source>
</evidence>
<dbReference type="PANTHER" id="PTHR10302">
    <property type="entry name" value="SINGLE-STRANDED DNA-BINDING PROTEIN"/>
    <property type="match status" value="1"/>
</dbReference>
<dbReference type="GO" id="GO:0006260">
    <property type="term" value="P:DNA replication"/>
    <property type="evidence" value="ECO:0007669"/>
    <property type="project" value="InterPro"/>
</dbReference>
<evidence type="ECO:0000256" key="3">
    <source>
        <dbReference type="RuleBase" id="RU000524"/>
    </source>
</evidence>
<evidence type="ECO:0000313" key="5">
    <source>
        <dbReference type="Proteomes" id="UP000223913"/>
    </source>
</evidence>
<organism evidence="4 5">
    <name type="scientific">Flavilitoribacter nigricans (strain ATCC 23147 / DSM 23189 / NBRC 102662 / NCIMB 1420 / SS-2)</name>
    <name type="common">Lewinella nigricans</name>
    <dbReference type="NCBI Taxonomy" id="1122177"/>
    <lineage>
        <taxon>Bacteria</taxon>
        <taxon>Pseudomonadati</taxon>
        <taxon>Bacteroidota</taxon>
        <taxon>Saprospiria</taxon>
        <taxon>Saprospirales</taxon>
        <taxon>Lewinellaceae</taxon>
        <taxon>Flavilitoribacter</taxon>
    </lineage>
</organism>
<dbReference type="PIRSF" id="PIRSF002070">
    <property type="entry name" value="SSB"/>
    <property type="match status" value="1"/>
</dbReference>
<dbReference type="NCBIfam" id="TIGR00621">
    <property type="entry name" value="ssb"/>
    <property type="match status" value="1"/>
</dbReference>
<dbReference type="RefSeq" id="WP_099152412.1">
    <property type="nucleotide sequence ID" value="NZ_PDUD01000026.1"/>
</dbReference>
<dbReference type="InterPro" id="IPR000424">
    <property type="entry name" value="Primosome_PriB/ssb"/>
</dbReference>
<dbReference type="InterPro" id="IPR012340">
    <property type="entry name" value="NA-bd_OB-fold"/>
</dbReference>
<dbReference type="InterPro" id="IPR011344">
    <property type="entry name" value="ssDNA-bd"/>
</dbReference>
<evidence type="ECO:0000256" key="2">
    <source>
        <dbReference type="PIRNR" id="PIRNR002070"/>
    </source>
</evidence>
<name>A0A2D0N7L6_FLAN2</name>
<keyword evidence="5" id="KW-1185">Reference proteome</keyword>
<evidence type="ECO:0000256" key="1">
    <source>
        <dbReference type="ARBA" id="ARBA00023125"/>
    </source>
</evidence>
<dbReference type="AlphaFoldDB" id="A0A2D0N7L6"/>
<dbReference type="Gene3D" id="2.40.50.140">
    <property type="entry name" value="Nucleic acid-binding proteins"/>
    <property type="match status" value="1"/>
</dbReference>
<proteinExistence type="predicted"/>
<accession>A0A2D0N7L6</accession>
<gene>
    <name evidence="4" type="ORF">CRP01_22775</name>
</gene>
<dbReference type="GO" id="GO:0003697">
    <property type="term" value="F:single-stranded DNA binding"/>
    <property type="evidence" value="ECO:0007669"/>
    <property type="project" value="InterPro"/>
</dbReference>